<dbReference type="AlphaFoldDB" id="W5YVC8"/>
<dbReference type="HOGENOM" id="CLU_2880624_0_0_6"/>
<organism evidence="1 2">
    <name type="scientific">Marinobacter salarius</name>
    <dbReference type="NCBI Taxonomy" id="1420917"/>
    <lineage>
        <taxon>Bacteria</taxon>
        <taxon>Pseudomonadati</taxon>
        <taxon>Pseudomonadota</taxon>
        <taxon>Gammaproteobacteria</taxon>
        <taxon>Pseudomonadales</taxon>
        <taxon>Marinobacteraceae</taxon>
        <taxon>Marinobacter</taxon>
    </lineage>
</organism>
<accession>W5YVC8</accession>
<name>W5YVC8_9GAMM</name>
<protein>
    <submittedName>
        <fullName evidence="1">Uncharacterized protein</fullName>
    </submittedName>
</protein>
<evidence type="ECO:0000313" key="2">
    <source>
        <dbReference type="Proteomes" id="UP000035081"/>
    </source>
</evidence>
<reference evidence="1 2" key="1">
    <citation type="journal article" date="2014" name="Genome Announc.">
        <title>Draft Genome Sequences of Marinobacter similis A3d10T and Marinobacter salarius R9SW1T.</title>
        <authorList>
            <person name="Ivanova E.P."/>
            <person name="Ng H.J."/>
            <person name="Webb H.K."/>
            <person name="Feng G."/>
            <person name="Oshima K."/>
            <person name="Hattori M."/>
            <person name="Ohkuma M."/>
            <person name="Sergeev A.F."/>
            <person name="Mikhailov V.V."/>
            <person name="Crawford R.J."/>
            <person name="Sawabe T."/>
        </authorList>
    </citation>
    <scope>NUCLEOTIDE SEQUENCE [LARGE SCALE GENOMIC DNA]</scope>
    <source>
        <strain evidence="2">A3d10 and R9SW1</strain>
    </source>
</reference>
<sequence>MRGFGQSEGFNTALKACHFGTDLLADVGPNTVVMVKLDRARLFRPRLWLRVFIHDRPLPLSIQ</sequence>
<evidence type="ECO:0000313" key="1">
    <source>
        <dbReference type="EMBL" id="AHI33005.1"/>
    </source>
</evidence>
<proteinExistence type="predicted"/>
<dbReference type="Proteomes" id="UP000035081">
    <property type="component" value="Chromosome"/>
</dbReference>
<dbReference type="KEGG" id="msr:AU15_04530"/>
<gene>
    <name evidence="1" type="ORF">AU15_04530</name>
</gene>
<dbReference type="EMBL" id="CP007152">
    <property type="protein sequence ID" value="AHI33005.1"/>
    <property type="molecule type" value="Genomic_DNA"/>
</dbReference>